<dbReference type="PANTHER" id="PTHR45527:SF1">
    <property type="entry name" value="FATTY ACID SYNTHASE"/>
    <property type="match status" value="1"/>
</dbReference>
<dbReference type="GO" id="GO:0009239">
    <property type="term" value="P:enterobactin biosynthetic process"/>
    <property type="evidence" value="ECO:0007669"/>
    <property type="project" value="TreeGrafter"/>
</dbReference>
<name>A0A927R3M8_9ACTN</name>
<protein>
    <recommendedName>
        <fullName evidence="2">Condensation domain-containing protein</fullName>
    </recommendedName>
</protein>
<evidence type="ECO:0000259" key="2">
    <source>
        <dbReference type="Pfam" id="PF00668"/>
    </source>
</evidence>
<dbReference type="GO" id="GO:0047527">
    <property type="term" value="F:2,3-dihydroxybenzoate-serine ligase activity"/>
    <property type="evidence" value="ECO:0007669"/>
    <property type="project" value="TreeGrafter"/>
</dbReference>
<dbReference type="AlphaFoldDB" id="A0A927R3M8"/>
<feature type="domain" description="Condensation" evidence="2">
    <location>
        <begin position="23"/>
        <end position="89"/>
    </location>
</feature>
<dbReference type="PANTHER" id="PTHR45527">
    <property type="entry name" value="NONRIBOSOMAL PEPTIDE SYNTHETASE"/>
    <property type="match status" value="1"/>
</dbReference>
<organism evidence="3 4">
    <name type="scientific">Plantactinospora soyae</name>
    <dbReference type="NCBI Taxonomy" id="1544732"/>
    <lineage>
        <taxon>Bacteria</taxon>
        <taxon>Bacillati</taxon>
        <taxon>Actinomycetota</taxon>
        <taxon>Actinomycetes</taxon>
        <taxon>Micromonosporales</taxon>
        <taxon>Micromonosporaceae</taxon>
        <taxon>Plantactinospora</taxon>
    </lineage>
</organism>
<dbReference type="GO" id="GO:0008610">
    <property type="term" value="P:lipid biosynthetic process"/>
    <property type="evidence" value="ECO:0007669"/>
    <property type="project" value="UniProtKB-ARBA"/>
</dbReference>
<evidence type="ECO:0000313" key="3">
    <source>
        <dbReference type="EMBL" id="MBE1491983.1"/>
    </source>
</evidence>
<dbReference type="Gene3D" id="3.30.559.30">
    <property type="entry name" value="Nonribosomal peptide synthetase, condensation domain"/>
    <property type="match status" value="1"/>
</dbReference>
<proteinExistence type="predicted"/>
<feature type="region of interest" description="Disordered" evidence="1">
    <location>
        <begin position="89"/>
        <end position="116"/>
    </location>
</feature>
<keyword evidence="4" id="KW-1185">Reference proteome</keyword>
<dbReference type="GO" id="GO:0043041">
    <property type="term" value="P:amino acid activation for nonribosomal peptide biosynthetic process"/>
    <property type="evidence" value="ECO:0007669"/>
    <property type="project" value="TreeGrafter"/>
</dbReference>
<dbReference type="RefSeq" id="WP_192770958.1">
    <property type="nucleotide sequence ID" value="NZ_JADBEB010000001.1"/>
</dbReference>
<dbReference type="EMBL" id="JADBEB010000001">
    <property type="protein sequence ID" value="MBE1491983.1"/>
    <property type="molecule type" value="Genomic_DNA"/>
</dbReference>
<dbReference type="Gene3D" id="3.30.559.10">
    <property type="entry name" value="Chloramphenicol acetyltransferase-like domain"/>
    <property type="match status" value="1"/>
</dbReference>
<dbReference type="SUPFAM" id="SSF52777">
    <property type="entry name" value="CoA-dependent acyltransferases"/>
    <property type="match status" value="2"/>
</dbReference>
<gene>
    <name evidence="3" type="ORF">H4W31_007621</name>
</gene>
<dbReference type="InterPro" id="IPR001242">
    <property type="entry name" value="Condensation_dom"/>
</dbReference>
<dbReference type="GO" id="GO:0009366">
    <property type="term" value="C:enterobactin synthetase complex"/>
    <property type="evidence" value="ECO:0007669"/>
    <property type="project" value="TreeGrafter"/>
</dbReference>
<dbReference type="InterPro" id="IPR023213">
    <property type="entry name" value="CAT-like_dom_sf"/>
</dbReference>
<evidence type="ECO:0000313" key="4">
    <source>
        <dbReference type="Proteomes" id="UP000649753"/>
    </source>
</evidence>
<comment type="caution">
    <text evidence="3">The sequence shown here is derived from an EMBL/GenBank/DDBJ whole genome shotgun (WGS) entry which is preliminary data.</text>
</comment>
<feature type="domain" description="Condensation" evidence="2">
    <location>
        <begin position="138"/>
        <end position="493"/>
    </location>
</feature>
<evidence type="ECO:0000256" key="1">
    <source>
        <dbReference type="SAM" id="MobiDB-lite"/>
    </source>
</evidence>
<dbReference type="GO" id="GO:0031177">
    <property type="term" value="F:phosphopantetheine binding"/>
    <property type="evidence" value="ECO:0007669"/>
    <property type="project" value="TreeGrafter"/>
</dbReference>
<sequence>MTEQTAVVPAPTGTAAPGVGRALSVGQEALWFLYQLAPESPAYNITLAVRVRTALDVEALGRAVAALVTRHVVLETTFAEVDGVPRQFAASGGSGGSAADGTGMPHPSGQAPGRLEIRDVPGVGDEALLGLAGAAGAVPFRLGAGDVFRVVLLRRSAADAVLVVAAHHIVSDATSQWLLLRDLLAAYRGIVAGGAPDWAPLRSGYQDYVEAERALLDSPKRDRLERYWRERCAGVPAGVLPIDRPRPERQTFDGATHHLRLPDDLAARVRTTATAAGVTPFAFLLGVFQSMLFRYGGQDDFAIGCPVATRHGRGLRDVVGYLVNSLVLRSSFAPDATFADAVAGAHRELLAGLAHVGYPFPLLDRMVGASRGAGRAPLFRIAFTMVAADRLDPPLPLVPEGAVVGPEIEYAGLRLAALDVPQLEGQFDLSVELRQSDGSLTGAFRYNTDLFDAATIERLTGHYRRLLEAATVDPARRIDRVSLVDSAQLEMLLALGTGGVRPGQ</sequence>
<dbReference type="GO" id="GO:0005829">
    <property type="term" value="C:cytosol"/>
    <property type="evidence" value="ECO:0007669"/>
    <property type="project" value="TreeGrafter"/>
</dbReference>
<accession>A0A927R3M8</accession>
<reference evidence="3" key="1">
    <citation type="submission" date="2020-10" db="EMBL/GenBank/DDBJ databases">
        <title>Sequencing the genomes of 1000 actinobacteria strains.</title>
        <authorList>
            <person name="Klenk H.-P."/>
        </authorList>
    </citation>
    <scope>NUCLEOTIDE SEQUENCE</scope>
    <source>
        <strain evidence="3">DSM 46832</strain>
    </source>
</reference>
<dbReference type="Pfam" id="PF00668">
    <property type="entry name" value="Condensation"/>
    <property type="match status" value="2"/>
</dbReference>
<dbReference type="CDD" id="cd19531">
    <property type="entry name" value="LCL_NRPS-like"/>
    <property type="match status" value="1"/>
</dbReference>
<dbReference type="Proteomes" id="UP000649753">
    <property type="component" value="Unassembled WGS sequence"/>
</dbReference>